<protein>
    <submittedName>
        <fullName evidence="1">Uncharacterized protein</fullName>
    </submittedName>
</protein>
<name>G3I5C4_CRIGR</name>
<reference evidence="2" key="1">
    <citation type="journal article" date="2011" name="Nat. Biotechnol.">
        <title>The genomic sequence of the Chinese hamster ovary (CHO)-K1 cell line.</title>
        <authorList>
            <person name="Xu X."/>
            <person name="Nagarajan H."/>
            <person name="Lewis N.E."/>
            <person name="Pan S."/>
            <person name="Cai Z."/>
            <person name="Liu X."/>
            <person name="Chen W."/>
            <person name="Xie M."/>
            <person name="Wang W."/>
            <person name="Hammond S."/>
            <person name="Andersen M.R."/>
            <person name="Neff N."/>
            <person name="Passarelli B."/>
            <person name="Koh W."/>
            <person name="Fan H.C."/>
            <person name="Wang J."/>
            <person name="Gui Y."/>
            <person name="Lee K.H."/>
            <person name="Betenbaugh M.J."/>
            <person name="Quake S.R."/>
            <person name="Famili I."/>
            <person name="Palsson B.O."/>
            <person name="Wang J."/>
        </authorList>
    </citation>
    <scope>NUCLEOTIDE SEQUENCE [LARGE SCALE GENOMIC DNA]</scope>
    <source>
        <strain evidence="2">CHO K1 cell line</strain>
    </source>
</reference>
<dbReference type="InParanoid" id="G3I5C4"/>
<dbReference type="AlphaFoldDB" id="G3I5C4"/>
<proteinExistence type="predicted"/>
<evidence type="ECO:0000313" key="2">
    <source>
        <dbReference type="Proteomes" id="UP000001075"/>
    </source>
</evidence>
<gene>
    <name evidence="1" type="ORF">I79_018668</name>
</gene>
<sequence length="71" mass="8100">MEPPCTNLPVDPLQVDGLSWFIQAARALPDAGPQHISNNRTERSPGNWLLTMDWRPVARTSKQAIRWPHRT</sequence>
<organism evidence="1 2">
    <name type="scientific">Cricetulus griseus</name>
    <name type="common">Chinese hamster</name>
    <name type="synonym">Cricetulus barabensis griseus</name>
    <dbReference type="NCBI Taxonomy" id="10029"/>
    <lineage>
        <taxon>Eukaryota</taxon>
        <taxon>Metazoa</taxon>
        <taxon>Chordata</taxon>
        <taxon>Craniata</taxon>
        <taxon>Vertebrata</taxon>
        <taxon>Euteleostomi</taxon>
        <taxon>Mammalia</taxon>
        <taxon>Eutheria</taxon>
        <taxon>Euarchontoglires</taxon>
        <taxon>Glires</taxon>
        <taxon>Rodentia</taxon>
        <taxon>Myomorpha</taxon>
        <taxon>Muroidea</taxon>
        <taxon>Cricetidae</taxon>
        <taxon>Cricetinae</taxon>
        <taxon>Cricetulus</taxon>
    </lineage>
</organism>
<evidence type="ECO:0000313" key="1">
    <source>
        <dbReference type="EMBL" id="EGV99825.1"/>
    </source>
</evidence>
<dbReference type="Proteomes" id="UP000001075">
    <property type="component" value="Unassembled WGS sequence"/>
</dbReference>
<accession>G3I5C4</accession>
<dbReference type="EMBL" id="JH001293">
    <property type="protein sequence ID" value="EGV99825.1"/>
    <property type="molecule type" value="Genomic_DNA"/>
</dbReference>